<evidence type="ECO:0000313" key="7">
    <source>
        <dbReference type="EMBL" id="CEA06988.1"/>
    </source>
</evidence>
<organism evidence="7">
    <name type="scientific">Arthrobacter saudimassiliensis</name>
    <dbReference type="NCBI Taxonomy" id="1461584"/>
    <lineage>
        <taxon>Bacteria</taxon>
        <taxon>Bacillati</taxon>
        <taxon>Actinomycetota</taxon>
        <taxon>Actinomycetes</taxon>
        <taxon>Micrococcales</taxon>
        <taxon>Micrococcaceae</taxon>
        <taxon>Arthrobacter</taxon>
    </lineage>
</organism>
<dbReference type="AlphaFoldDB" id="A0A078MI02"/>
<dbReference type="PATRIC" id="fig|1461584.3.peg.288"/>
<dbReference type="GO" id="GO:0016020">
    <property type="term" value="C:membrane"/>
    <property type="evidence" value="ECO:0007669"/>
    <property type="project" value="UniProtKB-SubCell"/>
</dbReference>
<dbReference type="InterPro" id="IPR006311">
    <property type="entry name" value="TAT_signal"/>
</dbReference>
<keyword evidence="3" id="KW-0732">Signal</keyword>
<evidence type="ECO:0000256" key="2">
    <source>
        <dbReference type="ARBA" id="ARBA00008973"/>
    </source>
</evidence>
<keyword evidence="6 7" id="KW-0449">Lipoprotein</keyword>
<keyword evidence="5" id="KW-0564">Palmitate</keyword>
<evidence type="ECO:0000256" key="1">
    <source>
        <dbReference type="ARBA" id="ARBA00004635"/>
    </source>
</evidence>
<dbReference type="EMBL" id="LN483070">
    <property type="protein sequence ID" value="CEA06988.1"/>
    <property type="molecule type" value="Genomic_DNA"/>
</dbReference>
<reference evidence="7" key="1">
    <citation type="submission" date="2014-07" db="EMBL/GenBank/DDBJ databases">
        <authorList>
            <person name="Urmite Genomes Urmite Genomes"/>
        </authorList>
    </citation>
    <scope>NUCLEOTIDE SEQUENCE</scope>
    <source>
        <strain evidence="7">11W110_air</strain>
    </source>
</reference>
<evidence type="ECO:0000256" key="6">
    <source>
        <dbReference type="ARBA" id="ARBA00023288"/>
    </source>
</evidence>
<accession>A0A078MI02</accession>
<keyword evidence="4" id="KW-0472">Membrane</keyword>
<dbReference type="PROSITE" id="PS51257">
    <property type="entry name" value="PROKAR_LIPOPROTEIN"/>
    <property type="match status" value="1"/>
</dbReference>
<comment type="similarity">
    <text evidence="2">Belongs to the NlpA lipoprotein family.</text>
</comment>
<proteinExistence type="inferred from homology"/>
<dbReference type="PANTHER" id="PTHR30429">
    <property type="entry name" value="D-METHIONINE-BINDING LIPOPROTEIN METQ"/>
    <property type="match status" value="1"/>
</dbReference>
<dbReference type="Pfam" id="PF03180">
    <property type="entry name" value="Lipoprotein_9"/>
    <property type="match status" value="1"/>
</dbReference>
<dbReference type="InterPro" id="IPR004872">
    <property type="entry name" value="Lipoprotein_NlpA"/>
</dbReference>
<dbReference type="SUPFAM" id="SSF53850">
    <property type="entry name" value="Periplasmic binding protein-like II"/>
    <property type="match status" value="1"/>
</dbReference>
<dbReference type="PANTHER" id="PTHR30429:SF1">
    <property type="entry name" value="D-METHIONINE-BINDING LIPOPROTEIN METQ-RELATED"/>
    <property type="match status" value="1"/>
</dbReference>
<evidence type="ECO:0000256" key="4">
    <source>
        <dbReference type="ARBA" id="ARBA00023136"/>
    </source>
</evidence>
<name>A0A078MI02_9MICC</name>
<sequence length="297" mass="32513">MPHIPRPFLQRRDFLRFSLIGAGAAALAAATGCGLGSASADEKRIRLIVTESAPYQEPTKIAAQLLAEQGWTLEATYVTDIVQPNLAVANGEFDANFFQHGAYLQQFNVDKDLDLEPLFYVYGSPGGIWSEKHPSLQELPEGARIALPVDPANNGRALVLLRDAGLIDLEPGVGVIKVSQETITANPRKLQFVEVDQQSLSKTLPDVDAGFLFVRLAAEIGLTREQALAFEADANQLPFRCVVAGTADFAATEKARVLQEAYQSEEVREWFAGYMGGALPTPWDTDPLDELNQWWQA</sequence>
<protein>
    <submittedName>
        <fullName evidence="7">Methionine-binding lipoprotein MetQ</fullName>
    </submittedName>
</protein>
<comment type="subcellular location">
    <subcellularLocation>
        <location evidence="1">Membrane</location>
        <topology evidence="1">Lipid-anchor</topology>
    </subcellularLocation>
</comment>
<gene>
    <name evidence="7" type="primary">metQ_1</name>
    <name evidence="7" type="ORF">BN1051_00296</name>
</gene>
<evidence type="ECO:0000256" key="3">
    <source>
        <dbReference type="ARBA" id="ARBA00022729"/>
    </source>
</evidence>
<evidence type="ECO:0000256" key="5">
    <source>
        <dbReference type="ARBA" id="ARBA00023139"/>
    </source>
</evidence>
<dbReference type="PROSITE" id="PS51318">
    <property type="entry name" value="TAT"/>
    <property type="match status" value="1"/>
</dbReference>
<dbReference type="Gene3D" id="3.40.190.10">
    <property type="entry name" value="Periplasmic binding protein-like II"/>
    <property type="match status" value="2"/>
</dbReference>